<dbReference type="InterPro" id="IPR016153">
    <property type="entry name" value="Heat_shock_Hsp33_N"/>
</dbReference>
<proteinExistence type="predicted"/>
<sequence length="287" mass="31331">MLEKAGVRGVLVRLGASWREIVSRGDYPTDIRNTLGEAAAASALLTGNIKFDGSLSLEFKSEGALRLLFAECTDQGHLRGLARYDADTLPTALHLNELPNALLAITIGQVDRGRYQGVVDLDEPSIAKALESYFERSEQLPARILLAANADHAVGLMLQPIAGEGGHSAAEEDDDAWARVGMLTDTLSSSEMLSILPEELLYRLYHEETVSVYEAKGLAFGCTCSQERVEGMLRALGRTEVEATLDDRDGEIEVVCEFCATRYVFDRVDAERLLMQVETPPAPSTLQ</sequence>
<name>A0A0G9HDG2_9GAMM</name>
<dbReference type="EMBL" id="CP017480">
    <property type="protein sequence ID" value="APG06500.1"/>
    <property type="molecule type" value="Genomic_DNA"/>
</dbReference>
<dbReference type="Gene3D" id="3.55.30.10">
    <property type="entry name" value="Hsp33 domain"/>
    <property type="match status" value="1"/>
</dbReference>
<dbReference type="InterPro" id="IPR000397">
    <property type="entry name" value="Heat_shock_Hsp33"/>
</dbReference>
<dbReference type="GO" id="GO:0051082">
    <property type="term" value="F:unfolded protein binding"/>
    <property type="evidence" value="ECO:0007669"/>
    <property type="project" value="InterPro"/>
</dbReference>
<dbReference type="Pfam" id="PF01430">
    <property type="entry name" value="HSP33"/>
    <property type="match status" value="1"/>
</dbReference>
<dbReference type="InterPro" id="IPR016154">
    <property type="entry name" value="Heat_shock_Hsp33_C"/>
</dbReference>
<evidence type="ECO:0000313" key="1">
    <source>
        <dbReference type="EMBL" id="APG06500.1"/>
    </source>
</evidence>
<dbReference type="STRING" id="1440763.BJI69_11525"/>
<dbReference type="Gene3D" id="1.10.287.480">
    <property type="entry name" value="helix hairpin bin"/>
    <property type="match status" value="1"/>
</dbReference>
<dbReference type="GO" id="GO:0005737">
    <property type="term" value="C:cytoplasm"/>
    <property type="evidence" value="ECO:0007669"/>
    <property type="project" value="InterPro"/>
</dbReference>
<reference evidence="2" key="1">
    <citation type="submission" date="2016-09" db="EMBL/GenBank/DDBJ databases">
        <authorList>
            <person name="Lysoe E."/>
        </authorList>
    </citation>
    <scope>NUCLEOTIDE SEQUENCE [LARGE SCALE GENOMIC DNA]</scope>
    <source>
        <strain evidence="2">LJ96T</strain>
    </source>
</reference>
<dbReference type="SUPFAM" id="SSF64397">
    <property type="entry name" value="Hsp33 domain"/>
    <property type="match status" value="1"/>
</dbReference>
<protein>
    <submittedName>
        <fullName evidence="1">Heat-shock protein Hsp33</fullName>
    </submittedName>
</protein>
<dbReference type="PANTHER" id="PTHR30111:SF1">
    <property type="entry name" value="33 KDA CHAPERONIN"/>
    <property type="match status" value="1"/>
</dbReference>
<dbReference type="InterPro" id="IPR023212">
    <property type="entry name" value="Hsp33_helix_hairpin_bin_dom_sf"/>
</dbReference>
<dbReference type="GO" id="GO:0044183">
    <property type="term" value="F:protein folding chaperone"/>
    <property type="evidence" value="ECO:0007669"/>
    <property type="project" value="TreeGrafter"/>
</dbReference>
<dbReference type="KEGG" id="lrz:BJI69_11525"/>
<dbReference type="Proteomes" id="UP000182987">
    <property type="component" value="Chromosome"/>
</dbReference>
<dbReference type="SUPFAM" id="SSF118352">
    <property type="entry name" value="HSP33 redox switch-like"/>
    <property type="match status" value="1"/>
</dbReference>
<dbReference type="Gene3D" id="3.90.1280.10">
    <property type="entry name" value="HSP33 redox switch-like"/>
    <property type="match status" value="1"/>
</dbReference>
<dbReference type="PATRIC" id="fig|1440763.5.peg.1168"/>
<organism evidence="1 2">
    <name type="scientific">Luteibacter rhizovicinus DSM 16549</name>
    <dbReference type="NCBI Taxonomy" id="1440763"/>
    <lineage>
        <taxon>Bacteria</taxon>
        <taxon>Pseudomonadati</taxon>
        <taxon>Pseudomonadota</taxon>
        <taxon>Gammaproteobacteria</taxon>
        <taxon>Lysobacterales</taxon>
        <taxon>Rhodanobacteraceae</taxon>
        <taxon>Luteibacter</taxon>
    </lineage>
</organism>
<dbReference type="PANTHER" id="PTHR30111">
    <property type="entry name" value="33 KDA CHAPERONIN"/>
    <property type="match status" value="1"/>
</dbReference>
<dbReference type="PIRSF" id="PIRSF005261">
    <property type="entry name" value="Heat_shock_Hsp33"/>
    <property type="match status" value="1"/>
</dbReference>
<keyword evidence="2" id="KW-1185">Reference proteome</keyword>
<dbReference type="CDD" id="cd00498">
    <property type="entry name" value="Hsp33"/>
    <property type="match status" value="1"/>
</dbReference>
<accession>A0A0G9HDG2</accession>
<dbReference type="AlphaFoldDB" id="A0A0G9HDG2"/>
<evidence type="ECO:0000313" key="2">
    <source>
        <dbReference type="Proteomes" id="UP000182987"/>
    </source>
</evidence>
<dbReference type="GO" id="GO:0042026">
    <property type="term" value="P:protein refolding"/>
    <property type="evidence" value="ECO:0007669"/>
    <property type="project" value="TreeGrafter"/>
</dbReference>
<gene>
    <name evidence="1" type="ORF">BJI69_11525</name>
</gene>